<dbReference type="GeneID" id="34687438"/>
<evidence type="ECO:0000313" key="10">
    <source>
        <dbReference type="Proteomes" id="UP000054304"/>
    </source>
</evidence>
<dbReference type="PROSITE" id="PS00108">
    <property type="entry name" value="PROTEIN_KINASE_ST"/>
    <property type="match status" value="1"/>
</dbReference>
<dbReference type="STRING" id="1245769.A0A0C7MVD8"/>
<proteinExistence type="predicted"/>
<dbReference type="RefSeq" id="XP_022630128.1">
    <property type="nucleotide sequence ID" value="XM_022770826.1"/>
</dbReference>
<dbReference type="GO" id="GO:0042149">
    <property type="term" value="P:cellular response to glucose starvation"/>
    <property type="evidence" value="ECO:0007669"/>
    <property type="project" value="EnsemblFungi"/>
</dbReference>
<protein>
    <submittedName>
        <fullName evidence="9">LALA0S09e05380g1_1</fullName>
    </submittedName>
</protein>
<dbReference type="InterPro" id="IPR008271">
    <property type="entry name" value="Ser/Thr_kinase_AS"/>
</dbReference>
<dbReference type="SUPFAM" id="SSF56112">
    <property type="entry name" value="Protein kinase-like (PK-like)"/>
    <property type="match status" value="1"/>
</dbReference>
<evidence type="ECO:0000256" key="4">
    <source>
        <dbReference type="ARBA" id="ARBA00022777"/>
    </source>
</evidence>
<dbReference type="HOGENOM" id="CLU_019325_0_0_1"/>
<dbReference type="GO" id="GO:0000144">
    <property type="term" value="C:cellular bud neck septin ring"/>
    <property type="evidence" value="ECO:0007669"/>
    <property type="project" value="EnsemblFungi"/>
</dbReference>
<keyword evidence="10" id="KW-1185">Reference proteome</keyword>
<dbReference type="GO" id="GO:0000921">
    <property type="term" value="P:septin ring assembly"/>
    <property type="evidence" value="ECO:0007669"/>
    <property type="project" value="EnsemblFungi"/>
</dbReference>
<dbReference type="GO" id="GO:0007117">
    <property type="term" value="P:budding cell bud growth"/>
    <property type="evidence" value="ECO:0007669"/>
    <property type="project" value="EnsemblFungi"/>
</dbReference>
<reference evidence="9 10" key="1">
    <citation type="submission" date="2014-12" db="EMBL/GenBank/DDBJ databases">
        <authorList>
            <person name="Neuveglise Cecile"/>
        </authorList>
    </citation>
    <scope>NUCLEOTIDE SEQUENCE [LARGE SCALE GENOMIC DNA]</scope>
    <source>
        <strain evidence="9 10">CBS 12615</strain>
    </source>
</reference>
<dbReference type="PANTHER" id="PTHR43895:SF150">
    <property type="entry name" value="SERINE_THREONINE-PROTEIN KINASE STK11"/>
    <property type="match status" value="1"/>
</dbReference>
<dbReference type="AlphaFoldDB" id="A0A0C7MVD8"/>
<dbReference type="GO" id="GO:0000023">
    <property type="term" value="P:maltose metabolic process"/>
    <property type="evidence" value="ECO:0007669"/>
    <property type="project" value="EnsemblFungi"/>
</dbReference>
<evidence type="ECO:0000256" key="2">
    <source>
        <dbReference type="ARBA" id="ARBA00022679"/>
    </source>
</evidence>
<evidence type="ECO:0000259" key="8">
    <source>
        <dbReference type="PROSITE" id="PS50011"/>
    </source>
</evidence>
<feature type="region of interest" description="Disordered" evidence="7">
    <location>
        <begin position="574"/>
        <end position="596"/>
    </location>
</feature>
<dbReference type="OrthoDB" id="68483at2759"/>
<keyword evidence="5 6" id="KW-0067">ATP-binding</keyword>
<feature type="domain" description="Protein kinase" evidence="8">
    <location>
        <begin position="80"/>
        <end position="399"/>
    </location>
</feature>
<gene>
    <name evidence="9" type="ORF">LALA0_S09e05380g</name>
</gene>
<accession>A0A0C7MVD8</accession>
<dbReference type="SMART" id="SM00220">
    <property type="entry name" value="S_TKc"/>
    <property type="match status" value="1"/>
</dbReference>
<dbReference type="PROSITE" id="PS00107">
    <property type="entry name" value="PROTEIN_KINASE_ATP"/>
    <property type="match status" value="1"/>
</dbReference>
<dbReference type="InterPro" id="IPR000719">
    <property type="entry name" value="Prot_kinase_dom"/>
</dbReference>
<evidence type="ECO:0000256" key="1">
    <source>
        <dbReference type="ARBA" id="ARBA00022527"/>
    </source>
</evidence>
<evidence type="ECO:0000256" key="6">
    <source>
        <dbReference type="PROSITE-ProRule" id="PRU10141"/>
    </source>
</evidence>
<dbReference type="InterPro" id="IPR011009">
    <property type="entry name" value="Kinase-like_dom_sf"/>
</dbReference>
<evidence type="ECO:0000256" key="7">
    <source>
        <dbReference type="SAM" id="MobiDB-lite"/>
    </source>
</evidence>
<dbReference type="Gene3D" id="1.10.510.10">
    <property type="entry name" value="Transferase(Phosphotransferase) domain 1"/>
    <property type="match status" value="1"/>
</dbReference>
<feature type="compositionally biased region" description="Polar residues" evidence="7">
    <location>
        <begin position="538"/>
        <end position="555"/>
    </location>
</feature>
<keyword evidence="2" id="KW-0808">Transferase</keyword>
<dbReference type="GO" id="GO:0005524">
    <property type="term" value="F:ATP binding"/>
    <property type="evidence" value="ECO:0007669"/>
    <property type="project" value="UniProtKB-UniRule"/>
</dbReference>
<feature type="binding site" evidence="6">
    <location>
        <position position="116"/>
    </location>
    <ligand>
        <name>ATP</name>
        <dbReference type="ChEBI" id="CHEBI:30616"/>
    </ligand>
</feature>
<evidence type="ECO:0000256" key="3">
    <source>
        <dbReference type="ARBA" id="ARBA00022741"/>
    </source>
</evidence>
<feature type="region of interest" description="Disordered" evidence="7">
    <location>
        <begin position="483"/>
        <end position="560"/>
    </location>
</feature>
<evidence type="ECO:0000313" key="9">
    <source>
        <dbReference type="EMBL" id="CEP63916.1"/>
    </source>
</evidence>
<evidence type="ECO:0000256" key="5">
    <source>
        <dbReference type="ARBA" id="ARBA00022840"/>
    </source>
</evidence>
<dbReference type="GO" id="GO:0000902">
    <property type="term" value="P:cell morphogenesis"/>
    <property type="evidence" value="ECO:0007669"/>
    <property type="project" value="EnsemblFungi"/>
</dbReference>
<name>A0A0C7MVD8_9SACH</name>
<dbReference type="GO" id="GO:1902935">
    <property type="term" value="P:protein localization to septin ring"/>
    <property type="evidence" value="ECO:0007669"/>
    <property type="project" value="EnsemblFungi"/>
</dbReference>
<sequence>MDEEGHYGASLSIPRQFPTLVSHESPEDQNVQYETTDTDLASFKSYHHIIEIHQKTIEKALRPMLTLAEISGYRRTFGEYNLVGRIGRGQYGDVFMARSSNAENVAVKCISKRPKKSQQYSMNQVLKHIRRQESLGRKIDNGDEAILEMNMHRIRWELFVACRLKHSNILNVLEIVDSPSSPQIWIVLPWATLGELRWKRHDKRDSIDQWDNLMKRKTNPIELAEYVLRSLCKGLVYLAQQGCVHRDIKPSNILVDGQGSKVMLSDFGSSLILPDKLPFGDKRMSVAYQEEVRKIAGTPAFIAPELCNFTAKDVLIDGNQLDVWSVGVTIFCLLENRLPFSGENEFETYQKIVNDTLPQSNSYLHDLVVSKLLAKDPAKRVKVQELDRLSSAPKKDERLKRFVSKFKKLGMKKKKKRKGVEGRETGNWIPIAIDGGVQQIDSDLSSAGESFDEPILIADFVKSAKSTTRTSVADTGEIGISESSDAGAFEKTRGNSGLSVRAHTPEAQLSDKSISPIKIDTPLKNFIRTRNTPEKTSTDNQISDTDRNGSISSHGNGHIMASKGTLNFTKYLQSNSPSKAKRVRDSTGNSHRETNSAEDIRRYLSYAEN</sequence>
<dbReference type="EMBL" id="LN736368">
    <property type="protein sequence ID" value="CEP63916.1"/>
    <property type="molecule type" value="Genomic_DNA"/>
</dbReference>
<dbReference type="GO" id="GO:0004674">
    <property type="term" value="F:protein serine/threonine kinase activity"/>
    <property type="evidence" value="ECO:0007669"/>
    <property type="project" value="UniProtKB-KW"/>
</dbReference>
<dbReference type="GO" id="GO:0000281">
    <property type="term" value="P:mitotic cytokinesis"/>
    <property type="evidence" value="ECO:0007669"/>
    <property type="project" value="EnsemblFungi"/>
</dbReference>
<organism evidence="9 10">
    <name type="scientific">Lachancea lanzarotensis</name>
    <dbReference type="NCBI Taxonomy" id="1245769"/>
    <lineage>
        <taxon>Eukaryota</taxon>
        <taxon>Fungi</taxon>
        <taxon>Dikarya</taxon>
        <taxon>Ascomycota</taxon>
        <taxon>Saccharomycotina</taxon>
        <taxon>Saccharomycetes</taxon>
        <taxon>Saccharomycetales</taxon>
        <taxon>Saccharomycetaceae</taxon>
        <taxon>Lachancea</taxon>
    </lineage>
</organism>
<dbReference type="Proteomes" id="UP000054304">
    <property type="component" value="Unassembled WGS sequence"/>
</dbReference>
<dbReference type="GO" id="GO:0007165">
    <property type="term" value="P:signal transduction"/>
    <property type="evidence" value="ECO:0007669"/>
    <property type="project" value="TreeGrafter"/>
</dbReference>
<keyword evidence="4" id="KW-0418">Kinase</keyword>
<dbReference type="InterPro" id="IPR017441">
    <property type="entry name" value="Protein_kinase_ATP_BS"/>
</dbReference>
<dbReference type="Pfam" id="PF00069">
    <property type="entry name" value="Pkinase"/>
    <property type="match status" value="1"/>
</dbReference>
<dbReference type="PANTHER" id="PTHR43895">
    <property type="entry name" value="CALCIUM/CALMODULIN-DEPENDENT PROTEIN KINASE KINASE-RELATED"/>
    <property type="match status" value="1"/>
</dbReference>
<keyword evidence="3 6" id="KW-0547">Nucleotide-binding</keyword>
<dbReference type="PROSITE" id="PS50011">
    <property type="entry name" value="PROTEIN_KINASE_DOM"/>
    <property type="match status" value="1"/>
</dbReference>
<keyword evidence="1" id="KW-0723">Serine/threonine-protein kinase</keyword>
<dbReference type="GO" id="GO:0007124">
    <property type="term" value="P:pseudohyphal growth"/>
    <property type="evidence" value="ECO:0007669"/>
    <property type="project" value="EnsemblFungi"/>
</dbReference>